<reference evidence="1" key="1">
    <citation type="journal article" date="2011" name="PLoS Biol.">
        <title>Gene gain and loss during evolution of obligate parasitism in the white rust pathogen of Arabidopsis thaliana.</title>
        <authorList>
            <person name="Kemen E."/>
            <person name="Gardiner A."/>
            <person name="Schultz-Larsen T."/>
            <person name="Kemen A.C."/>
            <person name="Balmuth A.L."/>
            <person name="Robert-Seilaniantz A."/>
            <person name="Bailey K."/>
            <person name="Holub E."/>
            <person name="Studholme D.J."/>
            <person name="Maclean D."/>
            <person name="Jones J.D."/>
        </authorList>
    </citation>
    <scope>NUCLEOTIDE SEQUENCE</scope>
</reference>
<reference evidence="1" key="2">
    <citation type="submission" date="2011-02" db="EMBL/GenBank/DDBJ databases">
        <authorList>
            <person name="MacLean D."/>
        </authorList>
    </citation>
    <scope>NUCLEOTIDE SEQUENCE</scope>
</reference>
<gene>
    <name evidence="1" type="primary">AlNc14C77G5125</name>
    <name evidence="1" type="ORF">ALNC14_058500</name>
</gene>
<evidence type="ECO:0000313" key="1">
    <source>
        <dbReference type="EMBL" id="CCA19707.1"/>
    </source>
</evidence>
<dbReference type="HOGENOM" id="CLU_2125696_0_0_1"/>
<name>F0WES5_9STRA</name>
<organism evidence="1">
    <name type="scientific">Albugo laibachii Nc14</name>
    <dbReference type="NCBI Taxonomy" id="890382"/>
    <lineage>
        <taxon>Eukaryota</taxon>
        <taxon>Sar</taxon>
        <taxon>Stramenopiles</taxon>
        <taxon>Oomycota</taxon>
        <taxon>Peronosporomycetes</taxon>
        <taxon>Albuginales</taxon>
        <taxon>Albuginaceae</taxon>
        <taxon>Albugo</taxon>
    </lineage>
</organism>
<dbReference type="AlphaFoldDB" id="F0WES5"/>
<sequence length="114" mass="12767">MVSNHTKLVDIIAELSTASKLGHIMDRIPLIIFWCVFYDNLIDLERNISELLSLVSVLVESAAAQKPDLVLPTDMAFIVRECSCLKGDPLTSIQASKIGASFRPFNLHQQQHFK</sequence>
<proteinExistence type="predicted"/>
<dbReference type="EMBL" id="FR824122">
    <property type="protein sequence ID" value="CCA19707.1"/>
    <property type="molecule type" value="Genomic_DNA"/>
</dbReference>
<accession>F0WES5</accession>
<protein>
    <submittedName>
        <fullName evidence="1">AlNc14C77G5125 protein</fullName>
    </submittedName>
</protein>